<proteinExistence type="predicted"/>
<feature type="region of interest" description="Disordered" evidence="2">
    <location>
        <begin position="658"/>
        <end position="679"/>
    </location>
</feature>
<feature type="coiled-coil region" evidence="1">
    <location>
        <begin position="242"/>
        <end position="276"/>
    </location>
</feature>
<name>A0ABQ4ZVA2_9ASTR</name>
<evidence type="ECO:0000256" key="1">
    <source>
        <dbReference type="SAM" id="Coils"/>
    </source>
</evidence>
<keyword evidence="1" id="KW-0175">Coiled coil</keyword>
<evidence type="ECO:0008006" key="6">
    <source>
        <dbReference type="Google" id="ProtNLM"/>
    </source>
</evidence>
<evidence type="ECO:0000313" key="5">
    <source>
        <dbReference type="Proteomes" id="UP001151760"/>
    </source>
</evidence>
<reference evidence="4" key="1">
    <citation type="journal article" date="2022" name="Int. J. Mol. Sci.">
        <title>Draft Genome of Tanacetum Coccineum: Genomic Comparison of Closely Related Tanacetum-Family Plants.</title>
        <authorList>
            <person name="Yamashiro T."/>
            <person name="Shiraishi A."/>
            <person name="Nakayama K."/>
            <person name="Satake H."/>
        </authorList>
    </citation>
    <scope>NUCLEOTIDE SEQUENCE</scope>
</reference>
<feature type="coiled-coil region" evidence="1">
    <location>
        <begin position="336"/>
        <end position="387"/>
    </location>
</feature>
<keyword evidence="5" id="KW-1185">Reference proteome</keyword>
<gene>
    <name evidence="4" type="ORF">Tco_0800870</name>
</gene>
<comment type="caution">
    <text evidence="4">The sequence shown here is derived from an EMBL/GenBank/DDBJ whole genome shotgun (WGS) entry which is preliminary data.</text>
</comment>
<organism evidence="4 5">
    <name type="scientific">Tanacetum coccineum</name>
    <dbReference type="NCBI Taxonomy" id="301880"/>
    <lineage>
        <taxon>Eukaryota</taxon>
        <taxon>Viridiplantae</taxon>
        <taxon>Streptophyta</taxon>
        <taxon>Embryophyta</taxon>
        <taxon>Tracheophyta</taxon>
        <taxon>Spermatophyta</taxon>
        <taxon>Magnoliopsida</taxon>
        <taxon>eudicotyledons</taxon>
        <taxon>Gunneridae</taxon>
        <taxon>Pentapetalae</taxon>
        <taxon>asterids</taxon>
        <taxon>campanulids</taxon>
        <taxon>Asterales</taxon>
        <taxon>Asteraceae</taxon>
        <taxon>Asteroideae</taxon>
        <taxon>Anthemideae</taxon>
        <taxon>Anthemidinae</taxon>
        <taxon>Tanacetum</taxon>
    </lineage>
</organism>
<evidence type="ECO:0000313" key="4">
    <source>
        <dbReference type="EMBL" id="GJS93902.1"/>
    </source>
</evidence>
<sequence>MGCKSRSSLQRLLAVVVLNAEVRGEVVPTLPFVTSFVSATPEREGGDHTESVTRHNLRTIGAPQRFVISSYSSHHSGANVAEAEVDSLARSSVLVMIAVTTTTPTADLVVFVKEKTSKPSLFAADFSSVGGADPNAGVFSDLTGSDFLISGVRTVIDPDNDLQKVYVPQWGVTNGSRLDDDHVCREMVDEFSPPKFFASVRGMEHDQLFTEFNVGAARQMSLSAEVRMRVEHDQLFTKFKEKRRLKSVVEEKNELLKAKDEEIVNLKAQMLLKEAEAAEAIRLRAEASTFEVVEKSLRDEVNVLKKCNTILEKERNALDVKATGLEASAMDKDRELVNLNAQLTSVKSRNDNLSHQVHELEVSFAGLQEKLSSYENLTEGLEEFQDDWMREVNDKFDKLYANFIEMALHLQERFYPYLLTTISGRRWLLTHGMELAISKCLNSTKYLSTLGAAIVKAVEKGMQDGLSARITHGTEGRVLTDVTAYNPYAEVDYISALQHLQSVNFSLLAELRSNKDASIDSLMNIFCLEDTLAEKLGLTESQPHVDQLMVPIHHSPDKVVVGASALSLSLDVSSSRVRKIKENIANYRSSLRDVFIPLAEPLSFTVVTCTKGTSDAVPATVDITTALSITFAFASTVTPIFVYDYEVTGTDDQTIANENVADGNANPFPNVDDVELNAP</sequence>
<protein>
    <recommendedName>
        <fullName evidence="6">Transposase (Putative), gypsy type</fullName>
    </recommendedName>
</protein>
<dbReference type="EMBL" id="BQNB010011692">
    <property type="protein sequence ID" value="GJS93902.1"/>
    <property type="molecule type" value="Genomic_DNA"/>
</dbReference>
<keyword evidence="3" id="KW-0732">Signal</keyword>
<evidence type="ECO:0000256" key="3">
    <source>
        <dbReference type="SAM" id="SignalP"/>
    </source>
</evidence>
<feature type="signal peptide" evidence="3">
    <location>
        <begin position="1"/>
        <end position="24"/>
    </location>
</feature>
<feature type="chain" id="PRO_5047439451" description="Transposase (Putative), gypsy type" evidence="3">
    <location>
        <begin position="25"/>
        <end position="679"/>
    </location>
</feature>
<evidence type="ECO:0000256" key="2">
    <source>
        <dbReference type="SAM" id="MobiDB-lite"/>
    </source>
</evidence>
<reference evidence="4" key="2">
    <citation type="submission" date="2022-01" db="EMBL/GenBank/DDBJ databases">
        <authorList>
            <person name="Yamashiro T."/>
            <person name="Shiraishi A."/>
            <person name="Satake H."/>
            <person name="Nakayama K."/>
        </authorList>
    </citation>
    <scope>NUCLEOTIDE SEQUENCE</scope>
</reference>
<dbReference type="Proteomes" id="UP001151760">
    <property type="component" value="Unassembled WGS sequence"/>
</dbReference>
<accession>A0ABQ4ZVA2</accession>